<evidence type="ECO:0000313" key="1">
    <source>
        <dbReference type="EMBL" id="KAF2115464.1"/>
    </source>
</evidence>
<dbReference type="Proteomes" id="UP000799770">
    <property type="component" value="Unassembled WGS sequence"/>
</dbReference>
<evidence type="ECO:0000313" key="2">
    <source>
        <dbReference type="Proteomes" id="UP000799770"/>
    </source>
</evidence>
<keyword evidence="2" id="KW-1185">Reference proteome</keyword>
<reference evidence="1" key="1">
    <citation type="journal article" date="2020" name="Stud. Mycol.">
        <title>101 Dothideomycetes genomes: a test case for predicting lifestyles and emergence of pathogens.</title>
        <authorList>
            <person name="Haridas S."/>
            <person name="Albert R."/>
            <person name="Binder M."/>
            <person name="Bloem J."/>
            <person name="Labutti K."/>
            <person name="Salamov A."/>
            <person name="Andreopoulos B."/>
            <person name="Baker S."/>
            <person name="Barry K."/>
            <person name="Bills G."/>
            <person name="Bluhm B."/>
            <person name="Cannon C."/>
            <person name="Castanera R."/>
            <person name="Culley D."/>
            <person name="Daum C."/>
            <person name="Ezra D."/>
            <person name="Gonzalez J."/>
            <person name="Henrissat B."/>
            <person name="Kuo A."/>
            <person name="Liang C."/>
            <person name="Lipzen A."/>
            <person name="Lutzoni F."/>
            <person name="Magnuson J."/>
            <person name="Mondo S."/>
            <person name="Nolan M."/>
            <person name="Ohm R."/>
            <person name="Pangilinan J."/>
            <person name="Park H.-J."/>
            <person name="Ramirez L."/>
            <person name="Alfaro M."/>
            <person name="Sun H."/>
            <person name="Tritt A."/>
            <person name="Yoshinaga Y."/>
            <person name="Zwiers L.-H."/>
            <person name="Turgeon B."/>
            <person name="Goodwin S."/>
            <person name="Spatafora J."/>
            <person name="Crous P."/>
            <person name="Grigoriev I."/>
        </authorList>
    </citation>
    <scope>NUCLEOTIDE SEQUENCE</scope>
    <source>
        <strain evidence="1">CBS 627.86</strain>
    </source>
</reference>
<gene>
    <name evidence="1" type="ORF">BDV96DRAFT_575519</name>
</gene>
<name>A0A6A5Z8P9_9PLEO</name>
<dbReference type="EMBL" id="ML977323">
    <property type="protein sequence ID" value="KAF2115464.1"/>
    <property type="molecule type" value="Genomic_DNA"/>
</dbReference>
<sequence>MPLILAAWAFSYIMNHFLKKILSSKEETPCCPVCAAPITPRPNETPSSSSYKDRVYDINKRGKAGNLIVEQVLDRGIWKPKVSPELKKRMRAGAEMGLKEGRERMQSAREFGVQKVATWKEKRSGQGAVEEGVDVESVPL</sequence>
<accession>A0A6A5Z8P9</accession>
<proteinExistence type="predicted"/>
<organism evidence="1 2">
    <name type="scientific">Lophiotrema nucula</name>
    <dbReference type="NCBI Taxonomy" id="690887"/>
    <lineage>
        <taxon>Eukaryota</taxon>
        <taxon>Fungi</taxon>
        <taxon>Dikarya</taxon>
        <taxon>Ascomycota</taxon>
        <taxon>Pezizomycotina</taxon>
        <taxon>Dothideomycetes</taxon>
        <taxon>Pleosporomycetidae</taxon>
        <taxon>Pleosporales</taxon>
        <taxon>Lophiotremataceae</taxon>
        <taxon>Lophiotrema</taxon>
    </lineage>
</organism>
<protein>
    <submittedName>
        <fullName evidence="1">Uncharacterized protein</fullName>
    </submittedName>
</protein>
<dbReference type="AlphaFoldDB" id="A0A6A5Z8P9"/>